<protein>
    <submittedName>
        <fullName evidence="1">Uncharacterized protein</fullName>
    </submittedName>
</protein>
<reference evidence="1" key="1">
    <citation type="journal article" date="2015" name="Nature">
        <title>Complex archaea that bridge the gap between prokaryotes and eukaryotes.</title>
        <authorList>
            <person name="Spang A."/>
            <person name="Saw J.H."/>
            <person name="Jorgensen S.L."/>
            <person name="Zaremba-Niedzwiedzka K."/>
            <person name="Martijn J."/>
            <person name="Lind A.E."/>
            <person name="van Eijk R."/>
            <person name="Schleper C."/>
            <person name="Guy L."/>
            <person name="Ettema T.J."/>
        </authorList>
    </citation>
    <scope>NUCLEOTIDE SEQUENCE</scope>
</reference>
<sequence length="30" mass="3451">MSPKEKISQFNIRITEVVKFNKEGIKGAEE</sequence>
<name>A0A0F9JL48_9ZZZZ</name>
<comment type="caution">
    <text evidence="1">The sequence shown here is derived from an EMBL/GenBank/DDBJ whole genome shotgun (WGS) entry which is preliminary data.</text>
</comment>
<dbReference type="AlphaFoldDB" id="A0A0F9JL48"/>
<dbReference type="EMBL" id="LAZR01009838">
    <property type="protein sequence ID" value="KKM70328.1"/>
    <property type="molecule type" value="Genomic_DNA"/>
</dbReference>
<organism evidence="1">
    <name type="scientific">marine sediment metagenome</name>
    <dbReference type="NCBI Taxonomy" id="412755"/>
    <lineage>
        <taxon>unclassified sequences</taxon>
        <taxon>metagenomes</taxon>
        <taxon>ecological metagenomes</taxon>
    </lineage>
</organism>
<evidence type="ECO:0000313" key="1">
    <source>
        <dbReference type="EMBL" id="KKM70328.1"/>
    </source>
</evidence>
<proteinExistence type="predicted"/>
<gene>
    <name evidence="1" type="ORF">LCGC14_1441830</name>
</gene>
<accession>A0A0F9JL48</accession>